<protein>
    <submittedName>
        <fullName evidence="1">Uncharacterized protein</fullName>
    </submittedName>
</protein>
<evidence type="ECO:0000313" key="2">
    <source>
        <dbReference type="Proteomes" id="UP000799750"/>
    </source>
</evidence>
<dbReference type="EMBL" id="MU004183">
    <property type="protein sequence ID" value="KAF2500464.1"/>
    <property type="molecule type" value="Genomic_DNA"/>
</dbReference>
<organism evidence="1 2">
    <name type="scientific">Lophium mytilinum</name>
    <dbReference type="NCBI Taxonomy" id="390894"/>
    <lineage>
        <taxon>Eukaryota</taxon>
        <taxon>Fungi</taxon>
        <taxon>Dikarya</taxon>
        <taxon>Ascomycota</taxon>
        <taxon>Pezizomycotina</taxon>
        <taxon>Dothideomycetes</taxon>
        <taxon>Pleosporomycetidae</taxon>
        <taxon>Mytilinidiales</taxon>
        <taxon>Mytilinidiaceae</taxon>
        <taxon>Lophium</taxon>
    </lineage>
</organism>
<dbReference type="AlphaFoldDB" id="A0A6A6R7V4"/>
<evidence type="ECO:0000313" key="1">
    <source>
        <dbReference type="EMBL" id="KAF2500464.1"/>
    </source>
</evidence>
<gene>
    <name evidence="1" type="ORF">BU16DRAFT_247502</name>
</gene>
<name>A0A6A6R7V4_9PEZI</name>
<sequence>MDQMDCSELPQYWGGTNVLLVSIGAQNWQGNIFGGRVVRKTFRLKPRERLGAISKDLDVSHRTVSVALEEAYLISNTGLPTSKFKPIYGDKGLRRLRDDISLARKHLGLSELLATRGAVYAVSAIGPRSESRVATRRWCCGGGHVAVLAMSPSLVDELFHSIDGGVLRVRGGHHADEAVRGSGASGNPE</sequence>
<reference evidence="1" key="1">
    <citation type="journal article" date="2020" name="Stud. Mycol.">
        <title>101 Dothideomycetes genomes: a test case for predicting lifestyles and emergence of pathogens.</title>
        <authorList>
            <person name="Haridas S."/>
            <person name="Albert R."/>
            <person name="Binder M."/>
            <person name="Bloem J."/>
            <person name="Labutti K."/>
            <person name="Salamov A."/>
            <person name="Andreopoulos B."/>
            <person name="Baker S."/>
            <person name="Barry K."/>
            <person name="Bills G."/>
            <person name="Bluhm B."/>
            <person name="Cannon C."/>
            <person name="Castanera R."/>
            <person name="Culley D."/>
            <person name="Daum C."/>
            <person name="Ezra D."/>
            <person name="Gonzalez J."/>
            <person name="Henrissat B."/>
            <person name="Kuo A."/>
            <person name="Liang C."/>
            <person name="Lipzen A."/>
            <person name="Lutzoni F."/>
            <person name="Magnuson J."/>
            <person name="Mondo S."/>
            <person name="Nolan M."/>
            <person name="Ohm R."/>
            <person name="Pangilinan J."/>
            <person name="Park H.-J."/>
            <person name="Ramirez L."/>
            <person name="Alfaro M."/>
            <person name="Sun H."/>
            <person name="Tritt A."/>
            <person name="Yoshinaga Y."/>
            <person name="Zwiers L.-H."/>
            <person name="Turgeon B."/>
            <person name="Goodwin S."/>
            <person name="Spatafora J."/>
            <person name="Crous P."/>
            <person name="Grigoriev I."/>
        </authorList>
    </citation>
    <scope>NUCLEOTIDE SEQUENCE</scope>
    <source>
        <strain evidence="1">CBS 269.34</strain>
    </source>
</reference>
<accession>A0A6A6R7V4</accession>
<keyword evidence="2" id="KW-1185">Reference proteome</keyword>
<dbReference type="Proteomes" id="UP000799750">
    <property type="component" value="Unassembled WGS sequence"/>
</dbReference>
<proteinExistence type="predicted"/>